<comment type="caution">
    <text evidence="5">The sequence shown here is derived from an EMBL/GenBank/DDBJ whole genome shotgun (WGS) entry which is preliminary data.</text>
</comment>
<feature type="domain" description="DDE Tnp4" evidence="4">
    <location>
        <begin position="207"/>
        <end position="282"/>
    </location>
</feature>
<keyword evidence="2" id="KW-0479">Metal-binding</keyword>
<feature type="compositionally biased region" description="Polar residues" evidence="3">
    <location>
        <begin position="19"/>
        <end position="29"/>
    </location>
</feature>
<evidence type="ECO:0000313" key="6">
    <source>
        <dbReference type="Proteomes" id="UP000198211"/>
    </source>
</evidence>
<dbReference type="InterPro" id="IPR027806">
    <property type="entry name" value="HARBI1_dom"/>
</dbReference>
<feature type="region of interest" description="Disordered" evidence="3">
    <location>
        <begin position="1"/>
        <end position="29"/>
    </location>
</feature>
<dbReference type="Proteomes" id="UP000198211">
    <property type="component" value="Unassembled WGS sequence"/>
</dbReference>
<evidence type="ECO:0000256" key="1">
    <source>
        <dbReference type="ARBA" id="ARBA00001968"/>
    </source>
</evidence>
<proteinExistence type="predicted"/>
<evidence type="ECO:0000313" key="5">
    <source>
        <dbReference type="EMBL" id="OWY94892.1"/>
    </source>
</evidence>
<evidence type="ECO:0000256" key="2">
    <source>
        <dbReference type="ARBA" id="ARBA00022723"/>
    </source>
</evidence>
<dbReference type="Pfam" id="PF13359">
    <property type="entry name" value="DDE_Tnp_4"/>
    <property type="match status" value="1"/>
</dbReference>
<protein>
    <recommendedName>
        <fullName evidence="4">DDE Tnp4 domain-containing protein</fullName>
    </recommendedName>
</protein>
<organism evidence="5 6">
    <name type="scientific">Phytophthora megakarya</name>
    <dbReference type="NCBI Taxonomy" id="4795"/>
    <lineage>
        <taxon>Eukaryota</taxon>
        <taxon>Sar</taxon>
        <taxon>Stramenopiles</taxon>
        <taxon>Oomycota</taxon>
        <taxon>Peronosporomycetes</taxon>
        <taxon>Peronosporales</taxon>
        <taxon>Peronosporaceae</taxon>
        <taxon>Phytophthora</taxon>
    </lineage>
</organism>
<accession>A0A225UP51</accession>
<dbReference type="GO" id="GO:0046872">
    <property type="term" value="F:metal ion binding"/>
    <property type="evidence" value="ECO:0007669"/>
    <property type="project" value="UniProtKB-KW"/>
</dbReference>
<keyword evidence="6" id="KW-1185">Reference proteome</keyword>
<comment type="cofactor">
    <cofactor evidence="1">
        <name>a divalent metal cation</name>
        <dbReference type="ChEBI" id="CHEBI:60240"/>
    </cofactor>
</comment>
<evidence type="ECO:0000256" key="3">
    <source>
        <dbReference type="SAM" id="MobiDB-lite"/>
    </source>
</evidence>
<evidence type="ECO:0000259" key="4">
    <source>
        <dbReference type="Pfam" id="PF13359"/>
    </source>
</evidence>
<dbReference type="AlphaFoldDB" id="A0A225UP51"/>
<reference evidence="6" key="1">
    <citation type="submission" date="2017-03" db="EMBL/GenBank/DDBJ databases">
        <title>Phytopthora megakarya and P. palmivora, two closely related causual agents of cacao black pod achieved similar genome size and gene model numbers by different mechanisms.</title>
        <authorList>
            <person name="Ali S."/>
            <person name="Shao J."/>
            <person name="Larry D.J."/>
            <person name="Kronmiller B."/>
            <person name="Shen D."/>
            <person name="Strem M.D."/>
            <person name="Melnick R.L."/>
            <person name="Guiltinan M.J."/>
            <person name="Tyler B.M."/>
            <person name="Meinhardt L.W."/>
            <person name="Bailey B.A."/>
        </authorList>
    </citation>
    <scope>NUCLEOTIDE SEQUENCE [LARGE SCALE GENOMIC DNA]</scope>
    <source>
        <strain evidence="6">zdho120</strain>
    </source>
</reference>
<gene>
    <name evidence="5" type="ORF">PHMEG_00035252</name>
</gene>
<dbReference type="OrthoDB" id="2668416at2759"/>
<name>A0A225UP51_9STRA</name>
<sequence>MEEDSGAQDYELQARNGGENDQATEVDTATAETSYHGYATQAHDIDSFAADEGVVEEEQVVALAEEEILALCLIVILLSVVLGQLDGRSIRGPIQEKVVVRTNFFATLKAQRSRTAHKKTLRCSPDSFNALYQFDLGLAALLTYYGNGCGINGDGIGGAAAQIGMSRTIAGVSIKRLEDLLFDMIPDVIYVPPPNAVEEWEGLVEGFVQRGSDFPDVACGFYDKSGNPSYNCLAAIDFLGKFRYVGVFSGSNSDQPMWNQSDVLGPRARYLCPPGINWLADAEV</sequence>
<dbReference type="EMBL" id="NBNE01013687">
    <property type="protein sequence ID" value="OWY94892.1"/>
    <property type="molecule type" value="Genomic_DNA"/>
</dbReference>